<feature type="region of interest" description="Disordered" evidence="1">
    <location>
        <begin position="93"/>
        <end position="115"/>
    </location>
</feature>
<evidence type="ECO:0000313" key="3">
    <source>
        <dbReference type="EMBL" id="KAG6578725.1"/>
    </source>
</evidence>
<evidence type="ECO:0000256" key="1">
    <source>
        <dbReference type="SAM" id="MobiDB-lite"/>
    </source>
</evidence>
<reference evidence="3 4" key="1">
    <citation type="journal article" date="2021" name="Hortic Res">
        <title>The domestication of Cucurbita argyrosperma as revealed by the genome of its wild relative.</title>
        <authorList>
            <person name="Barrera-Redondo J."/>
            <person name="Sanchez-de la Vega G."/>
            <person name="Aguirre-Liguori J.A."/>
            <person name="Castellanos-Morales G."/>
            <person name="Gutierrez-Guerrero Y.T."/>
            <person name="Aguirre-Dugua X."/>
            <person name="Aguirre-Planter E."/>
            <person name="Tenaillon M.I."/>
            <person name="Lira-Saade R."/>
            <person name="Eguiarte L.E."/>
        </authorList>
    </citation>
    <scope>NUCLEOTIDE SEQUENCE [LARGE SCALE GENOMIC DNA]</scope>
    <source>
        <strain evidence="3">JBR-2021</strain>
    </source>
</reference>
<keyword evidence="4" id="KW-1185">Reference proteome</keyword>
<proteinExistence type="predicted"/>
<dbReference type="InterPro" id="IPR025486">
    <property type="entry name" value="DUF4378"/>
</dbReference>
<accession>A0AAV6MCS7</accession>
<dbReference type="EMBL" id="JAGKQH010000015">
    <property type="protein sequence ID" value="KAG6578725.1"/>
    <property type="molecule type" value="Genomic_DNA"/>
</dbReference>
<feature type="non-terminal residue" evidence="3">
    <location>
        <position position="1"/>
    </location>
</feature>
<sequence>MRRFHFPLLSQRQGFSTSKIGVLMRKEADKLRNLEITRREILSVELLQMEPRQCRVSVLEALMGFDEQQSYHHAPRHSRVLSDGYLQRVASVQIPKKKKSSSRSHSFRMSAEEPTERVSSLKVENKFSCWDELWEQEKAAYIELFSINKAIKTSNGVQDLPEIIDSMDISTRPTREKNYIFNQAENGSSVPKSYNGTRLKDRKQGRLHSGGKLCFSSSSATTLKGSHLVNDKCKDCHDSRNEKHIAKEEKNGFLKHVCSNTEHLHSGSPLCLSLNDKRLDQLSKISHRLRFGSASTVIARSRTSCRYEALRNTWFLKPEGRDSWLRCSPSSRRSNKKNASEPTLKLSSEELRILPCPDSASDHVDNRGCMDGDDQKTIVEKNNLCDYQEGLEEAYQPSPVSVLEPLFREEMLSRSESSGVNDLMKQLELLTSDSSETNSEEYDLFVSSDDDDGGQGSICSSDEIDNITSTFKFKDSREFSYLVDVLREAGFNLEKGYVSWHSEECHVISPSVFETLEKKFGEQISWRRSERELLFDRINSGLVELFESFVGVPEWAKPVSRRFRFRSLLSDKMIEEEVWIVLDRQEREVKKDLVDEEFGKEIGWIDLGGEIDSICRELERFLVNELVAEFGSI</sequence>
<protein>
    <recommendedName>
        <fullName evidence="2">DUF4378 domain-containing protein</fullName>
    </recommendedName>
</protein>
<organism evidence="3 4">
    <name type="scientific">Cucurbita argyrosperma subsp. sororia</name>
    <dbReference type="NCBI Taxonomy" id="37648"/>
    <lineage>
        <taxon>Eukaryota</taxon>
        <taxon>Viridiplantae</taxon>
        <taxon>Streptophyta</taxon>
        <taxon>Embryophyta</taxon>
        <taxon>Tracheophyta</taxon>
        <taxon>Spermatophyta</taxon>
        <taxon>Magnoliopsida</taxon>
        <taxon>eudicotyledons</taxon>
        <taxon>Gunneridae</taxon>
        <taxon>Pentapetalae</taxon>
        <taxon>rosids</taxon>
        <taxon>fabids</taxon>
        <taxon>Cucurbitales</taxon>
        <taxon>Cucurbitaceae</taxon>
        <taxon>Cucurbiteae</taxon>
        <taxon>Cucurbita</taxon>
    </lineage>
</organism>
<feature type="domain" description="DUF4378" evidence="2">
    <location>
        <begin position="478"/>
        <end position="629"/>
    </location>
</feature>
<dbReference type="Pfam" id="PF14309">
    <property type="entry name" value="DUF4378"/>
    <property type="match status" value="1"/>
</dbReference>
<name>A0AAV6MCS7_9ROSI</name>
<dbReference type="PANTHER" id="PTHR46836:SF7">
    <property type="entry name" value="PHOSPHATIDYLINOSITOL N-ACETYGLUCOSAMINLYTRANSFERASE SUBUNIT P-LIKE PROTEIN"/>
    <property type="match status" value="1"/>
</dbReference>
<dbReference type="Proteomes" id="UP000685013">
    <property type="component" value="Chromosome 15"/>
</dbReference>
<dbReference type="PANTHER" id="PTHR46836">
    <property type="entry name" value="AFADIN"/>
    <property type="match status" value="1"/>
</dbReference>
<gene>
    <name evidence="3" type="ORF">SDJN03_23173</name>
</gene>
<evidence type="ECO:0000259" key="2">
    <source>
        <dbReference type="Pfam" id="PF14309"/>
    </source>
</evidence>
<comment type="caution">
    <text evidence="3">The sequence shown here is derived from an EMBL/GenBank/DDBJ whole genome shotgun (WGS) entry which is preliminary data.</text>
</comment>
<dbReference type="AlphaFoldDB" id="A0AAV6MCS7"/>
<feature type="compositionally biased region" description="Basic residues" evidence="1">
    <location>
        <begin position="95"/>
        <end position="106"/>
    </location>
</feature>
<evidence type="ECO:0000313" key="4">
    <source>
        <dbReference type="Proteomes" id="UP000685013"/>
    </source>
</evidence>